<keyword evidence="1" id="KW-0472">Membrane</keyword>
<dbReference type="EMBL" id="BAABFC010000025">
    <property type="protein sequence ID" value="GAA4503459.1"/>
    <property type="molecule type" value="Genomic_DNA"/>
</dbReference>
<sequence>MSSTAAHWRAPCLRLAIAPLAAMGLGFTLGQPLPFLVGIFVILLLMMFPGRPPLALLLKLLLLVLATSLLVALLARITGNQPVAFWLAMAALCATAFARLARNQADLPGMLILLVASLSMVLVQLDVSLPTHIAWLMGGAFAEAYLWCLLAHALWPGPLPMSQTEAATQVQGSAWSVLAKTLALLLALWLALLLKDNSAVLIGATLANLLRASDASLVRQQGNQLLYSNLLGALVALPVVLLCGIFFHPVIATLLCLCGSLWLTGRLALGTAKPLIQTALTVYLALIGSALPKLDQGFWILSDRVLTVLITGLYCLLVMRLIHPIPTAEKPTAP</sequence>
<feature type="transmembrane region" description="Helical" evidence="1">
    <location>
        <begin position="230"/>
        <end position="263"/>
    </location>
</feature>
<feature type="transmembrane region" description="Helical" evidence="1">
    <location>
        <begin position="133"/>
        <end position="155"/>
    </location>
</feature>
<proteinExistence type="predicted"/>
<dbReference type="RefSeq" id="WP_345014532.1">
    <property type="nucleotide sequence ID" value="NZ_BAABFC010000025.1"/>
</dbReference>
<evidence type="ECO:0000313" key="3">
    <source>
        <dbReference type="Proteomes" id="UP001501321"/>
    </source>
</evidence>
<keyword evidence="1" id="KW-0812">Transmembrane</keyword>
<feature type="transmembrane region" description="Helical" evidence="1">
    <location>
        <begin position="83"/>
        <end position="100"/>
    </location>
</feature>
<feature type="transmembrane region" description="Helical" evidence="1">
    <location>
        <begin position="275"/>
        <end position="292"/>
    </location>
</feature>
<feature type="transmembrane region" description="Helical" evidence="1">
    <location>
        <begin position="20"/>
        <end position="45"/>
    </location>
</feature>
<dbReference type="Pfam" id="PF11168">
    <property type="entry name" value="DUF2955"/>
    <property type="match status" value="1"/>
</dbReference>
<feature type="transmembrane region" description="Helical" evidence="1">
    <location>
        <begin position="57"/>
        <end position="77"/>
    </location>
</feature>
<protein>
    <recommendedName>
        <fullName evidence="4">DUF2955 domain-containing protein</fullName>
    </recommendedName>
</protein>
<comment type="caution">
    <text evidence="2">The sequence shown here is derived from an EMBL/GenBank/DDBJ whole genome shotgun (WGS) entry which is preliminary data.</text>
</comment>
<name>A0ABP8QI75_9GAMM</name>
<organism evidence="2 3">
    <name type="scientific">Pseudaeromonas paramecii</name>
    <dbReference type="NCBI Taxonomy" id="2138166"/>
    <lineage>
        <taxon>Bacteria</taxon>
        <taxon>Pseudomonadati</taxon>
        <taxon>Pseudomonadota</taxon>
        <taxon>Gammaproteobacteria</taxon>
        <taxon>Aeromonadales</taxon>
        <taxon>Aeromonadaceae</taxon>
        <taxon>Pseudaeromonas</taxon>
    </lineage>
</organism>
<feature type="transmembrane region" description="Helical" evidence="1">
    <location>
        <begin position="304"/>
        <end position="322"/>
    </location>
</feature>
<dbReference type="InterPro" id="IPR022604">
    <property type="entry name" value="DUF2955"/>
</dbReference>
<keyword evidence="1" id="KW-1133">Transmembrane helix</keyword>
<accession>A0ABP8QI75</accession>
<evidence type="ECO:0008006" key="4">
    <source>
        <dbReference type="Google" id="ProtNLM"/>
    </source>
</evidence>
<feature type="transmembrane region" description="Helical" evidence="1">
    <location>
        <begin position="175"/>
        <end position="194"/>
    </location>
</feature>
<keyword evidence="3" id="KW-1185">Reference proteome</keyword>
<evidence type="ECO:0000313" key="2">
    <source>
        <dbReference type="EMBL" id="GAA4503459.1"/>
    </source>
</evidence>
<evidence type="ECO:0000256" key="1">
    <source>
        <dbReference type="SAM" id="Phobius"/>
    </source>
</evidence>
<reference evidence="3" key="1">
    <citation type="journal article" date="2019" name="Int. J. Syst. Evol. Microbiol.">
        <title>The Global Catalogue of Microorganisms (GCM) 10K type strain sequencing project: providing services to taxonomists for standard genome sequencing and annotation.</title>
        <authorList>
            <consortium name="The Broad Institute Genomics Platform"/>
            <consortium name="The Broad Institute Genome Sequencing Center for Infectious Disease"/>
            <person name="Wu L."/>
            <person name="Ma J."/>
        </authorList>
    </citation>
    <scope>NUCLEOTIDE SEQUENCE [LARGE SCALE GENOMIC DNA]</scope>
    <source>
        <strain evidence="3">JCM 32226</strain>
    </source>
</reference>
<feature type="transmembrane region" description="Helical" evidence="1">
    <location>
        <begin position="107"/>
        <end position="127"/>
    </location>
</feature>
<gene>
    <name evidence="2" type="ORF">GCM10023095_29720</name>
</gene>
<dbReference type="Proteomes" id="UP001501321">
    <property type="component" value="Unassembled WGS sequence"/>
</dbReference>